<sequence>MSSGHSAGDSAAIKSLPDLENWTTIPGYASEVTKRHDQWIESLVENFISMKTEIKAIKNTSFSPFGFYVNLQVESLKSSQSTRITTATANSSLFSSVAENLAKKGSKSQSILLNAVETHIRDQKSRAYNCLIA</sequence>
<proteinExistence type="predicted"/>
<evidence type="ECO:0000313" key="2">
    <source>
        <dbReference type="Proteomes" id="UP000276133"/>
    </source>
</evidence>
<protein>
    <submittedName>
        <fullName evidence="1">Uncharacterized protein</fullName>
    </submittedName>
</protein>
<organism evidence="1 2">
    <name type="scientific">Brachionus plicatilis</name>
    <name type="common">Marine rotifer</name>
    <name type="synonym">Brachionus muelleri</name>
    <dbReference type="NCBI Taxonomy" id="10195"/>
    <lineage>
        <taxon>Eukaryota</taxon>
        <taxon>Metazoa</taxon>
        <taxon>Spiralia</taxon>
        <taxon>Gnathifera</taxon>
        <taxon>Rotifera</taxon>
        <taxon>Eurotatoria</taxon>
        <taxon>Monogononta</taxon>
        <taxon>Pseudotrocha</taxon>
        <taxon>Ploima</taxon>
        <taxon>Brachionidae</taxon>
        <taxon>Brachionus</taxon>
    </lineage>
</organism>
<dbReference type="EMBL" id="REGN01012778">
    <property type="protein sequence ID" value="RMZ94847.1"/>
    <property type="molecule type" value="Genomic_DNA"/>
</dbReference>
<comment type="caution">
    <text evidence="1">The sequence shown here is derived from an EMBL/GenBank/DDBJ whole genome shotgun (WGS) entry which is preliminary data.</text>
</comment>
<evidence type="ECO:0000313" key="1">
    <source>
        <dbReference type="EMBL" id="RMZ94847.1"/>
    </source>
</evidence>
<keyword evidence="2" id="KW-1185">Reference proteome</keyword>
<dbReference type="Proteomes" id="UP000276133">
    <property type="component" value="Unassembled WGS sequence"/>
</dbReference>
<name>A0A3M7P7X7_BRAPC</name>
<reference evidence="1 2" key="1">
    <citation type="journal article" date="2018" name="Sci. Rep.">
        <title>Genomic signatures of local adaptation to the degree of environmental predictability in rotifers.</title>
        <authorList>
            <person name="Franch-Gras L."/>
            <person name="Hahn C."/>
            <person name="Garcia-Roger E.M."/>
            <person name="Carmona M.J."/>
            <person name="Serra M."/>
            <person name="Gomez A."/>
        </authorList>
    </citation>
    <scope>NUCLEOTIDE SEQUENCE [LARGE SCALE GENOMIC DNA]</scope>
    <source>
        <strain evidence="1">HYR1</strain>
    </source>
</reference>
<accession>A0A3M7P7X7</accession>
<dbReference type="AlphaFoldDB" id="A0A3M7P7X7"/>
<gene>
    <name evidence="1" type="ORF">BpHYR1_028179</name>
</gene>